<evidence type="ECO:0000313" key="4">
    <source>
        <dbReference type="Proteomes" id="UP000708576"/>
    </source>
</evidence>
<organism evidence="3 4">
    <name type="scientific">Carboxylicivirga linearis</name>
    <dbReference type="NCBI Taxonomy" id="1628157"/>
    <lineage>
        <taxon>Bacteria</taxon>
        <taxon>Pseudomonadati</taxon>
        <taxon>Bacteroidota</taxon>
        <taxon>Bacteroidia</taxon>
        <taxon>Marinilabiliales</taxon>
        <taxon>Marinilabiliaceae</taxon>
        <taxon>Carboxylicivirga</taxon>
    </lineage>
</organism>
<dbReference type="EMBL" id="JAGUCO010000003">
    <property type="protein sequence ID" value="MBS2097754.1"/>
    <property type="molecule type" value="Genomic_DNA"/>
</dbReference>
<feature type="domain" description="Gliding motility protein SprA N-terminal" evidence="2">
    <location>
        <begin position="94"/>
        <end position="373"/>
    </location>
</feature>
<dbReference type="InterPro" id="IPR025684">
    <property type="entry name" value="SprA_N_dom"/>
</dbReference>
<proteinExistence type="predicted"/>
<accession>A0ABS5JS67</accession>
<evidence type="ECO:0000259" key="2">
    <source>
        <dbReference type="Pfam" id="PF14349"/>
    </source>
</evidence>
<evidence type="ECO:0000313" key="3">
    <source>
        <dbReference type="EMBL" id="MBS2097754.1"/>
    </source>
</evidence>
<name>A0ABS5JS67_9BACT</name>
<dbReference type="RefSeq" id="WP_212214579.1">
    <property type="nucleotide sequence ID" value="NZ_JAGUCO010000003.1"/>
</dbReference>
<reference evidence="3 4" key="1">
    <citation type="journal article" date="2015" name="Int. J. Syst. Evol. Microbiol.">
        <title>Carboxylicivirga linearis sp. nov., isolated from a sea cucumber culture pond.</title>
        <authorList>
            <person name="Wang F.Q."/>
            <person name="Zhou Y.X."/>
            <person name="Lin X.Z."/>
            <person name="Chen G.J."/>
            <person name="Du Z.J."/>
        </authorList>
    </citation>
    <scope>NUCLEOTIDE SEQUENCE [LARGE SCALE GENOMIC DNA]</scope>
    <source>
        <strain evidence="3 4">FB218</strain>
    </source>
</reference>
<feature type="domain" description="Gliding motility protein SprA N-terminal" evidence="2">
    <location>
        <begin position="1098"/>
        <end position="1621"/>
    </location>
</feature>
<comment type="caution">
    <text evidence="3">The sequence shown here is derived from an EMBL/GenBank/DDBJ whole genome shotgun (WGS) entry which is preliminary data.</text>
</comment>
<feature type="compositionally biased region" description="Polar residues" evidence="1">
    <location>
        <begin position="1155"/>
        <end position="1171"/>
    </location>
</feature>
<sequence length="2434" mass="276627">MKNYLRNSIAVLTIIGLIWVAGATPTDEDYKINLPEDWVQQPDSVDLKYKIVEKSGNPYLEQEEDRGVDLEDPSNIEYSTEYDYETGNVTIYRKIGNVNVKLPYTMTLEEYMDVDTRRSIMSYWRTKQAEDNQNYGNNSIFNKMWDNVGGEAFEGIFGSNNINVRLQGMAELKVGIQRTKIDNPTLQERLRKTTTFDFQEKIQMNISGNIGEKLKLGVNYNTEATFDFDNQINLEYEGDEDDIIKKVEAGNVTLPLPGTLITGSQSLFGVKTEMQFGKLTVTSIFSQQRGETSVINVEGGAETQEFEIEAIDYDRNRHFFLSKYFRDRYDNALKMLPNVNSTFNITRVEVWVTNRRSDVTESRNVIGFVDLGENRAAAAQPDLWDARSNLPPDNAANTLYADMSEGGSYAGARDINNVTAVLSGVGSGFSNAVHYEKLENARKLSTSEYTIQSKLGYISLNTALNADEVLCVAYEYTDAGRTFKVGEFTVDQNEAEKTLYAKLLKGTNLSPNMPTWDLMMKNIYSLNAYQVNREDFILNVTYTNDSTGSDINYFPEGGEGLNGQLFIRLLNLDNLNSNNDYQPDGLFDFVNNLTINADNGRIIFPVLEPFGSHLRSKINNSTLEDKYVFQALYDSTQIIAEQNTLGSKYKLKGRYKSSSGSEISLNAMNIPQGSVVVTAGGIKLVENVDYTVDYTLGRVRIINQGILSSGTPIQVSLESQSLFNLQTKTMLGTHLNYQFNENFNLGGTLMHLRERPLTQKVNIGDEPIANTIWGLNTSYFTESMAITEALDALPLIQTKEKSSVTFEGEFAQLIPGHPSVIDETGTAFLDDFEGTRISYDMRNWTAWQLASVPQGQPDLFRESEELFDDIREGANRAKFAWYTIDPLFLRNDTRTPQHIKDDEDQIKNHFVREVYEQELFPNRQTAYGQPTNISVLNISYYPMDRGPYNFDYGANGVDGGYSAGINYDGTLKEPETRWGGMMRQIDVPDFEAANIEYIEFWMMDPYVYDDGIDENDGSIYFNLGNISEDILRDSRKSFEQGLPGPNEEFDVDTTAWGFVSRKQNLVNAFSNDPATRLAQDVGLNGMNSERELEFYSAFVSEIEKMNISEDAKRAILGGPDTSPDPASDDFQYFRGSALDEAKASILERYKKFNNPEGNSRPSEYSGESYSTAAKALPDAEDINRDNTLSEYESYFQYEVPISKSTMDIGVNKYIVDKREGDVKDKGGRTVNWYLFRIPIQEPDANINELSDFRSIRFMRMFMRGFSDTTHLRLATLDLIKGDWRKYQEDLTESSRVNPNSTFEVSAVNIEENSRKEPVNYVLPPGVDRVIDPANPQLRELNEQALLFKVNNLAGGDARAVYKTMNMDMRQYKRLKMFTHAEAITGEDLQDNEMMAFIRLGTDYDDNYYEYAIPLKLTEPGSYGDSYEERRMVWPEDNDFDFPLELFQSVKLKRNDERRQEGSSITLATLYTSPDPDKPTNFVTVKGNPNLSNVRTIMMGVRTRGSQDKSIEVWFNELRLTDFDEEGGWAANARMSVKLADLGNVSLAGKTSTVGWGSIDQSVQERSQEDFYQYDIATNLELGKLLGPESRLSVPFYFGYSKAVTSPKYYPLDPDIPLDVALDNADSEAARDSIKEMSQSVVKRKSVNFTNVRLAPKKEKVQFYSPSNISATYSYNETNQHDFETDHLTNKTYRGVLAYNYNTKPKPVEPFKKIKSNNLDLIRDFNFYYLPTQFSYRWEMNRNYREQLLRNNTGSAYAPDLTVSKDFDWNRYFDMRYNITKSLKLNFKAITNARIDEPEGAVNRDYDRDAYDEWKDQVWRNIMSMGRTTTYQHNFDVSYTLPINKLPLLDFTNANVQYRAMYQWQAQPLYSDEQDLDWGNTISNSNTIQGNGQVNMTTLYRKVPYLNELDKKYRSSRRGSSNKGGKRTVRFNDTKIELKQGEPYVINHKLKTENVSVRVFDSKGRPLKGEVNVLGKNKVEFVPEKESESSRVMVTGTIEDNNNPFKIALDYTTLLLTSLKTATISYSENNGTILPGYTGQSGLMGTDQGFTAPGTPFILGWQDPNFAVQAANNGWLTSDTTMINPFVMSHREDFSIKFTLEPIKGLRIDINADRSFSKNMSEYYIGGSDAAQGRTENGSLSMSFNAWRTAFTDIDKTGNLRSPIFDEFKSNREIVARRLGYSADDANLNRQDVLIPSFLAAYSGKSASNIFTETFPGLSRISPNWRVSYDGLSRIKLFQKVIKSFDISHAYRSTYNMGSYVSQTPDNPLGPIVAYDINTITISEQLNPLIQFNVTWINSITTRAEIKKNRTLSLSMGNNQVIETYNDEVVVGLGYRFDKMDLILGGKSVSNDLNIRADLSFRDNASIIRKIEENYDQLTSGQKITSLKVTADYALSERFNMQLYYDTNVNNPYLSLSYPTTNTNFGVSFRFSLAQ</sequence>
<evidence type="ECO:0000256" key="1">
    <source>
        <dbReference type="SAM" id="MobiDB-lite"/>
    </source>
</evidence>
<dbReference type="InterPro" id="IPR026377">
    <property type="entry name" value="Cell_surface_SprA"/>
</dbReference>
<dbReference type="Pfam" id="PF14349">
    <property type="entry name" value="SprA_N"/>
    <property type="match status" value="2"/>
</dbReference>
<protein>
    <submittedName>
        <fullName evidence="3">Cell surface protein SprA</fullName>
    </submittedName>
</protein>
<dbReference type="Proteomes" id="UP000708576">
    <property type="component" value="Unassembled WGS sequence"/>
</dbReference>
<keyword evidence="4" id="KW-1185">Reference proteome</keyword>
<gene>
    <name evidence="3" type="primary">sprA</name>
    <name evidence="3" type="ORF">KEM10_05645</name>
</gene>
<feature type="region of interest" description="Disordered" evidence="1">
    <location>
        <begin position="1152"/>
        <end position="1171"/>
    </location>
</feature>
<dbReference type="NCBIfam" id="TIGR04189">
    <property type="entry name" value="surface_SprA"/>
    <property type="match status" value="1"/>
</dbReference>